<gene>
    <name evidence="2" type="ORF">F511_47627</name>
</gene>
<organism evidence="2 3">
    <name type="scientific">Dorcoceras hygrometricum</name>
    <dbReference type="NCBI Taxonomy" id="472368"/>
    <lineage>
        <taxon>Eukaryota</taxon>
        <taxon>Viridiplantae</taxon>
        <taxon>Streptophyta</taxon>
        <taxon>Embryophyta</taxon>
        <taxon>Tracheophyta</taxon>
        <taxon>Spermatophyta</taxon>
        <taxon>Magnoliopsida</taxon>
        <taxon>eudicotyledons</taxon>
        <taxon>Gunneridae</taxon>
        <taxon>Pentapetalae</taxon>
        <taxon>asterids</taxon>
        <taxon>lamiids</taxon>
        <taxon>Lamiales</taxon>
        <taxon>Gesneriaceae</taxon>
        <taxon>Didymocarpoideae</taxon>
        <taxon>Trichosporeae</taxon>
        <taxon>Loxocarpinae</taxon>
        <taxon>Dorcoceras</taxon>
    </lineage>
</organism>
<evidence type="ECO:0000256" key="1">
    <source>
        <dbReference type="SAM" id="MobiDB-lite"/>
    </source>
</evidence>
<accession>A0A2Z6ZWS6</accession>
<keyword evidence="3" id="KW-1185">Reference proteome</keyword>
<feature type="compositionally biased region" description="Polar residues" evidence="1">
    <location>
        <begin position="102"/>
        <end position="114"/>
    </location>
</feature>
<protein>
    <submittedName>
        <fullName evidence="2">Uncharacterized protein</fullName>
    </submittedName>
</protein>
<reference evidence="2 3" key="1">
    <citation type="journal article" date="2015" name="Proc. Natl. Acad. Sci. U.S.A.">
        <title>The resurrection genome of Boea hygrometrica: A blueprint for survival of dehydration.</title>
        <authorList>
            <person name="Xiao L."/>
            <person name="Yang G."/>
            <person name="Zhang L."/>
            <person name="Yang X."/>
            <person name="Zhao S."/>
            <person name="Ji Z."/>
            <person name="Zhou Q."/>
            <person name="Hu M."/>
            <person name="Wang Y."/>
            <person name="Chen M."/>
            <person name="Xu Y."/>
            <person name="Jin H."/>
            <person name="Xiao X."/>
            <person name="Hu G."/>
            <person name="Bao F."/>
            <person name="Hu Y."/>
            <person name="Wan P."/>
            <person name="Li L."/>
            <person name="Deng X."/>
            <person name="Kuang T."/>
            <person name="Xiang C."/>
            <person name="Zhu J.K."/>
            <person name="Oliver M.J."/>
            <person name="He Y."/>
        </authorList>
    </citation>
    <scope>NUCLEOTIDE SEQUENCE [LARGE SCALE GENOMIC DNA]</scope>
    <source>
        <strain evidence="3">cv. XS01</strain>
    </source>
</reference>
<name>A0A2Z6ZWS6_9LAMI</name>
<sequence length="114" mass="12379">MRGLRTLGRLSSLTSGPTTLHRLRHLCSMRTTALHALLDVDSSIHGLSIRLGLACQNALVQIPIQALHKPGALGALPASNMRNIRQQAENLRAYSRTDNEPCSKNSNSRSRAAT</sequence>
<dbReference type="AlphaFoldDB" id="A0A2Z6ZWS6"/>
<feature type="region of interest" description="Disordered" evidence="1">
    <location>
        <begin position="91"/>
        <end position="114"/>
    </location>
</feature>
<evidence type="ECO:0000313" key="3">
    <source>
        <dbReference type="Proteomes" id="UP000250235"/>
    </source>
</evidence>
<dbReference type="Proteomes" id="UP000250235">
    <property type="component" value="Unassembled WGS sequence"/>
</dbReference>
<dbReference type="EMBL" id="KV271857">
    <property type="protein sequence ID" value="KZT75348.1"/>
    <property type="molecule type" value="Genomic_DNA"/>
</dbReference>
<evidence type="ECO:0000313" key="2">
    <source>
        <dbReference type="EMBL" id="KZT75348.1"/>
    </source>
</evidence>
<proteinExistence type="predicted"/>